<evidence type="ECO:0000313" key="3">
    <source>
        <dbReference type="EMBL" id="GAA1500687.1"/>
    </source>
</evidence>
<dbReference type="RefSeq" id="WP_344469639.1">
    <property type="nucleotide sequence ID" value="NZ_BAAANT010000074.1"/>
</dbReference>
<evidence type="ECO:0000313" key="4">
    <source>
        <dbReference type="Proteomes" id="UP001422759"/>
    </source>
</evidence>
<dbReference type="EMBL" id="BAAANT010000074">
    <property type="protein sequence ID" value="GAA1500687.1"/>
    <property type="molecule type" value="Genomic_DNA"/>
</dbReference>
<evidence type="ECO:0000256" key="1">
    <source>
        <dbReference type="SAM" id="MobiDB-lite"/>
    </source>
</evidence>
<accession>A0ABN1ZL55</accession>
<keyword evidence="2" id="KW-0812">Transmembrane</keyword>
<reference evidence="3 4" key="1">
    <citation type="journal article" date="2019" name="Int. J. Syst. Evol. Microbiol.">
        <title>The Global Catalogue of Microorganisms (GCM) 10K type strain sequencing project: providing services to taxonomists for standard genome sequencing and annotation.</title>
        <authorList>
            <consortium name="The Broad Institute Genomics Platform"/>
            <consortium name="The Broad Institute Genome Sequencing Center for Infectious Disease"/>
            <person name="Wu L."/>
            <person name="Ma J."/>
        </authorList>
    </citation>
    <scope>NUCLEOTIDE SEQUENCE [LARGE SCALE GENOMIC DNA]</scope>
    <source>
        <strain evidence="3 4">JCM 14560</strain>
    </source>
</reference>
<dbReference type="Proteomes" id="UP001422759">
    <property type="component" value="Unassembled WGS sequence"/>
</dbReference>
<gene>
    <name evidence="3" type="ORF">GCM10009760_62530</name>
</gene>
<name>A0ABN1ZL55_9ACTN</name>
<organism evidence="3 4">
    <name type="scientific">Kitasatospora kazusensis</name>
    <dbReference type="NCBI Taxonomy" id="407974"/>
    <lineage>
        <taxon>Bacteria</taxon>
        <taxon>Bacillati</taxon>
        <taxon>Actinomycetota</taxon>
        <taxon>Actinomycetes</taxon>
        <taxon>Kitasatosporales</taxon>
        <taxon>Streptomycetaceae</taxon>
        <taxon>Kitasatospora</taxon>
    </lineage>
</organism>
<protein>
    <submittedName>
        <fullName evidence="3">Uncharacterized protein</fullName>
    </submittedName>
</protein>
<proteinExistence type="predicted"/>
<feature type="region of interest" description="Disordered" evidence="1">
    <location>
        <begin position="34"/>
        <end position="60"/>
    </location>
</feature>
<keyword evidence="4" id="KW-1185">Reference proteome</keyword>
<evidence type="ECO:0000256" key="2">
    <source>
        <dbReference type="SAM" id="Phobius"/>
    </source>
</evidence>
<comment type="caution">
    <text evidence="3">The sequence shown here is derived from an EMBL/GenBank/DDBJ whole genome shotgun (WGS) entry which is preliminary data.</text>
</comment>
<keyword evidence="2" id="KW-0472">Membrane</keyword>
<keyword evidence="2" id="KW-1133">Transmembrane helix</keyword>
<feature type="transmembrane region" description="Helical" evidence="2">
    <location>
        <begin position="85"/>
        <end position="102"/>
    </location>
</feature>
<sequence length="132" mass="14709">MHRYRCGVCRTVSDHQYPFEAYDEQRRHIDAVHDGREPEQQSITPVDAPPASARPLPWTSPAPAWESANRQLLRGAVTLVTRSKLSLTVTLLVVAFLGWRVYELFSNLAAALPPPRPWPTPSAPLAPPADHP</sequence>